<feature type="coiled-coil region" evidence="1">
    <location>
        <begin position="576"/>
        <end position="603"/>
    </location>
</feature>
<sequence length="735" mass="84818">MSKISYSVMKRLKMERLLKRQSSFDNVIVFDEEFETKYNQYNSKYNWLTFVDFSTTYKYDPIGSCLKKASFKEIVEKANEWIRQLPQYKRTDRLMPGQPIWSLINCETLYAKISINFSESGEITRKRVMQFSKWPLNDELFMNLYCDSNTISQNFEQIFNGRYIVVLLRIWIAKQPYFPLMLIEPPPTICVQDYWPQKITVEDLVAAKKNRKYSEIRRKLKKTLSIDTSNSSNNPLPTTSGNCSTTIPNNPSQLSDGIAENGDRVKSNPATMSSSIAHGEMKECLEKIPEIIDRINKDIIERKIDGRILNVVTFPCYHNRENDQISDIKIGKIPHGHIVNIIRIFYLAKSKPLYEEFEDEYENEIIIDDFDEERNQIIERKGRNETNQITTAARRTKKLPIREPRLDQFLVGFMDFIPKCISGGGFIKYPRFETQTDLIDKATLWLNKNPNLIFLNFSSVDIKLKSISSIDSGEMTFTRNSGDFIRILRLCYLKPYTPQRVKQPQLTSATGSSPSKAMASSSNHHSGDFRSLNEDLQTDKVSSMIRDIDNQNSNNGIESIVAWQPSIPIYLQCKNIVSINNSIKELQQQMNDYLIKVRKNESSFNRENWKFLSTDSIAIFISSVGGSDSKNRRNNLVAECDKSFHSISISSTNMNRNMWNVINVFYCIGVFGQHTIAKTTTSAEAVTRSTKKNRSNQNDIFSELNDKEQSDLNNNQRKDPMKSTNNDNHSNCSIV</sequence>
<protein>
    <submittedName>
        <fullName evidence="3 4">Uncharacterized protein</fullName>
    </submittedName>
</protein>
<organism evidence="3">
    <name type="scientific">Sarcoptes scabiei</name>
    <name type="common">Itch mite</name>
    <name type="synonym">Acarus scabiei</name>
    <dbReference type="NCBI Taxonomy" id="52283"/>
    <lineage>
        <taxon>Eukaryota</taxon>
        <taxon>Metazoa</taxon>
        <taxon>Ecdysozoa</taxon>
        <taxon>Arthropoda</taxon>
        <taxon>Chelicerata</taxon>
        <taxon>Arachnida</taxon>
        <taxon>Acari</taxon>
        <taxon>Acariformes</taxon>
        <taxon>Sarcoptiformes</taxon>
        <taxon>Astigmata</taxon>
        <taxon>Psoroptidia</taxon>
        <taxon>Sarcoptoidea</taxon>
        <taxon>Sarcoptidae</taxon>
        <taxon>Sarcoptinae</taxon>
        <taxon>Sarcoptes</taxon>
    </lineage>
</organism>
<evidence type="ECO:0000313" key="3">
    <source>
        <dbReference type="EMBL" id="KAF7489697.1"/>
    </source>
</evidence>
<feature type="compositionally biased region" description="Low complexity" evidence="2">
    <location>
        <begin position="512"/>
        <end position="522"/>
    </location>
</feature>
<feature type="compositionally biased region" description="Basic and acidic residues" evidence="2">
    <location>
        <begin position="704"/>
        <end position="721"/>
    </location>
</feature>
<reference evidence="5" key="1">
    <citation type="journal article" date="2020" name="PLoS Negl. Trop. Dis.">
        <title>High-quality nuclear genome for Sarcoptes scabiei-A critical resource for a neglected parasite.</title>
        <authorList>
            <person name="Korhonen P.K."/>
            <person name="Gasser R.B."/>
            <person name="Ma G."/>
            <person name="Wang T."/>
            <person name="Stroehlein A.J."/>
            <person name="Young N.D."/>
            <person name="Ang C.S."/>
            <person name="Fernando D.D."/>
            <person name="Lu H.C."/>
            <person name="Taylor S."/>
            <person name="Reynolds S.L."/>
            <person name="Mofiz E."/>
            <person name="Najaraj S.H."/>
            <person name="Gowda H."/>
            <person name="Madugundu A."/>
            <person name="Renuse S."/>
            <person name="Holt D."/>
            <person name="Pandey A."/>
            <person name="Papenfuss A.T."/>
            <person name="Fischer K."/>
        </authorList>
    </citation>
    <scope>NUCLEOTIDE SEQUENCE [LARGE SCALE GENOMIC DNA]</scope>
</reference>
<feature type="compositionally biased region" description="Low complexity" evidence="2">
    <location>
        <begin position="228"/>
        <end position="242"/>
    </location>
</feature>
<reference evidence="3" key="2">
    <citation type="submission" date="2020-01" db="EMBL/GenBank/DDBJ databases">
        <authorList>
            <person name="Korhonen P.K.K."/>
            <person name="Guangxu M.G."/>
            <person name="Wang T.W."/>
            <person name="Stroehlein A.J.S."/>
            <person name="Young N.D."/>
            <person name="Ang C.-S.A."/>
            <person name="Fernando D.W.F."/>
            <person name="Lu H.L."/>
            <person name="Taylor S.T."/>
            <person name="Ehtesham M.E.M."/>
            <person name="Najaraj S.H.N."/>
            <person name="Harsha G.H.G."/>
            <person name="Madugundu A.M."/>
            <person name="Renuse S.R."/>
            <person name="Holt D.H."/>
            <person name="Pandey A.P."/>
            <person name="Papenfuss A.P."/>
            <person name="Gasser R.B.G."/>
            <person name="Fischer K.F."/>
        </authorList>
    </citation>
    <scope>NUCLEOTIDE SEQUENCE</scope>
    <source>
        <strain evidence="3">SSS_KF_BRIS2020</strain>
    </source>
</reference>
<name>A0A834R5Z9_SARSC</name>
<accession>A0A834R5Z9</accession>
<evidence type="ECO:0000256" key="2">
    <source>
        <dbReference type="SAM" id="MobiDB-lite"/>
    </source>
</evidence>
<keyword evidence="5" id="KW-1185">Reference proteome</keyword>
<feature type="compositionally biased region" description="Polar residues" evidence="2">
    <location>
        <begin position="722"/>
        <end position="735"/>
    </location>
</feature>
<feature type="region of interest" description="Disordered" evidence="2">
    <location>
        <begin position="502"/>
        <end position="531"/>
    </location>
</feature>
<dbReference type="OrthoDB" id="6508251at2759"/>
<dbReference type="EnsemblMetazoa" id="SSS_5038s_mrna">
    <property type="protein sequence ID" value="KAF7489697.1"/>
    <property type="gene ID" value="SSS_5038"/>
</dbReference>
<feature type="region of interest" description="Disordered" evidence="2">
    <location>
        <begin position="687"/>
        <end position="735"/>
    </location>
</feature>
<evidence type="ECO:0000313" key="5">
    <source>
        <dbReference type="Proteomes" id="UP000070412"/>
    </source>
</evidence>
<gene>
    <name evidence="3" type="ORF">SSS_5038</name>
</gene>
<proteinExistence type="predicted"/>
<feature type="compositionally biased region" description="Polar residues" evidence="2">
    <location>
        <begin position="243"/>
        <end position="255"/>
    </location>
</feature>
<dbReference type="Proteomes" id="UP000070412">
    <property type="component" value="Unassembled WGS sequence"/>
</dbReference>
<dbReference type="OMA" id="PRFETQT"/>
<evidence type="ECO:0000313" key="4">
    <source>
        <dbReference type="EnsemblMetazoa" id="KAF7489697.1"/>
    </source>
</evidence>
<reference evidence="4" key="3">
    <citation type="submission" date="2022-06" db="UniProtKB">
        <authorList>
            <consortium name="EnsemblMetazoa"/>
        </authorList>
    </citation>
    <scope>IDENTIFICATION</scope>
</reference>
<dbReference type="AlphaFoldDB" id="A0A834R5Z9"/>
<dbReference type="EMBL" id="WVUK01000064">
    <property type="protein sequence ID" value="KAF7489697.1"/>
    <property type="molecule type" value="Genomic_DNA"/>
</dbReference>
<evidence type="ECO:0000256" key="1">
    <source>
        <dbReference type="SAM" id="Coils"/>
    </source>
</evidence>
<feature type="region of interest" description="Disordered" evidence="2">
    <location>
        <begin position="227"/>
        <end position="272"/>
    </location>
</feature>
<keyword evidence="1" id="KW-0175">Coiled coil</keyword>
<feature type="compositionally biased region" description="Polar residues" evidence="2">
    <location>
        <begin position="502"/>
        <end position="511"/>
    </location>
</feature>